<dbReference type="Pfam" id="PF16675">
    <property type="entry name" value="FOXO_KIX_bdg"/>
    <property type="match status" value="1"/>
</dbReference>
<dbReference type="PANTHER" id="PTHR45767">
    <property type="entry name" value="FORKHEAD BOX PROTEIN O"/>
    <property type="match status" value="1"/>
</dbReference>
<feature type="compositionally biased region" description="Polar residues" evidence="9">
    <location>
        <begin position="312"/>
        <end position="324"/>
    </location>
</feature>
<feature type="compositionally biased region" description="Low complexity" evidence="9">
    <location>
        <begin position="403"/>
        <end position="420"/>
    </location>
</feature>
<sequence length="677" mass="73157">MAEAPQQQFVDIDPDFEPLSRPRSCTWPLPRPEFLDPSGSSTSSPAASVKHEPGGHADYVNSLSLLEEGEDYREQKAVALCGDFGCQEECVHQHHQHHHQPQQQHHQQHHHSPQVPQQQQQQQAHAGALPSPVGSSSSVSAAAAAAAQRKSSSSRRNAWGNMSYADLITKAIESSPEKRLTLSQIYDWMVKSVPYFKDKGDSNSSAGWKNSIRHNLSLHSRFVRVQNEGTGKSSWWMLNPEGGKSGKSPRRRAASMDNNSKFTRSRGRAAKKKVSHQSSEGGADSPGSQFAKWPGSPNSHSNDDFEAWNTFRPRTSSNASTVSGRLSPFLPEQDDLGDGDMHLVYPPGPASKMSTTLPSLTEVTGSLDHHGSENVMESLLDNLNLVSPKASQVGGTGGGAGNGSAQSSPSSMMQASTPYPAYSPPSMTPQPPQDYRKRLYDQAGVSTLPPMNLQTLPETKPSYGSYLGQYCPAGLLKELLTSDADPHGELMPSVDTVVTQSAGGCMLPPYSTQTQQGPGAKMMSQHPHPHPHQHPHQHTVHGQAPPTTVALNGRALHPLISMSHAPAQSRLAAIKQHMQLPHGQQLQPGGTGGLLPGYCGISANGYGRPGLPQPYPHEKLPSDLDGMSVERFECDMESVLHDALMDGDSLDFNFEPMVTQQGFVHGVKTTTHSWVSG</sequence>
<gene>
    <name evidence="11" type="primary">FOXO1</name>
    <name evidence="11" type="synonym">LOC108921676</name>
</gene>
<dbReference type="InterPro" id="IPR030456">
    <property type="entry name" value="TF_fork_head_CS_2"/>
</dbReference>
<dbReference type="SMART" id="SM00339">
    <property type="entry name" value="FH"/>
    <property type="match status" value="1"/>
</dbReference>
<comment type="subcellular location">
    <subcellularLocation>
        <location evidence="2">Cytoplasm</location>
    </subcellularLocation>
    <subcellularLocation>
        <location evidence="1 8">Nucleus</location>
    </subcellularLocation>
</comment>
<feature type="compositionally biased region" description="Basic residues" evidence="9">
    <location>
        <begin position="527"/>
        <end position="539"/>
    </location>
</feature>
<feature type="region of interest" description="Disordered" evidence="9">
    <location>
        <begin position="95"/>
        <end position="141"/>
    </location>
</feature>
<feature type="compositionally biased region" description="Basic residues" evidence="9">
    <location>
        <begin position="95"/>
        <end position="112"/>
    </location>
</feature>
<dbReference type="InterPro" id="IPR036388">
    <property type="entry name" value="WH-like_DNA-bd_sf"/>
</dbReference>
<dbReference type="Proteomes" id="UP000694397">
    <property type="component" value="Chromosome 25"/>
</dbReference>
<dbReference type="Pfam" id="PF16676">
    <property type="entry name" value="FOXO-TAD"/>
    <property type="match status" value="1"/>
</dbReference>
<evidence type="ECO:0000256" key="7">
    <source>
        <dbReference type="ARBA" id="ARBA00023242"/>
    </source>
</evidence>
<dbReference type="InterPro" id="IPR036390">
    <property type="entry name" value="WH_DNA-bd_sf"/>
</dbReference>
<keyword evidence="12" id="KW-1185">Reference proteome</keyword>
<keyword evidence="6" id="KW-0804">Transcription</keyword>
<dbReference type="CDD" id="cd20060">
    <property type="entry name" value="FH_FOXO1"/>
    <property type="match status" value="1"/>
</dbReference>
<dbReference type="GeneTree" id="ENSGT00940000161558"/>
<evidence type="ECO:0000256" key="3">
    <source>
        <dbReference type="ARBA" id="ARBA00022490"/>
    </source>
</evidence>
<feature type="compositionally biased region" description="Basic residues" evidence="9">
    <location>
        <begin position="263"/>
        <end position="275"/>
    </location>
</feature>
<feature type="compositionally biased region" description="Low complexity" evidence="9">
    <location>
        <begin position="113"/>
        <end position="141"/>
    </location>
</feature>
<organism evidence="11 12">
    <name type="scientific">Scleropages formosus</name>
    <name type="common">Asian bonytongue</name>
    <name type="synonym">Osteoglossum formosum</name>
    <dbReference type="NCBI Taxonomy" id="113540"/>
    <lineage>
        <taxon>Eukaryota</taxon>
        <taxon>Metazoa</taxon>
        <taxon>Chordata</taxon>
        <taxon>Craniata</taxon>
        <taxon>Vertebrata</taxon>
        <taxon>Euteleostomi</taxon>
        <taxon>Actinopterygii</taxon>
        <taxon>Neopterygii</taxon>
        <taxon>Teleostei</taxon>
        <taxon>Osteoglossocephala</taxon>
        <taxon>Osteoglossomorpha</taxon>
        <taxon>Osteoglossiformes</taxon>
        <taxon>Osteoglossidae</taxon>
        <taxon>Scleropages</taxon>
    </lineage>
</organism>
<dbReference type="PANTHER" id="PTHR45767:SF1">
    <property type="entry name" value="FORKHEAD BOX PROTEIN O1"/>
    <property type="match status" value="1"/>
</dbReference>
<evidence type="ECO:0000256" key="1">
    <source>
        <dbReference type="ARBA" id="ARBA00004123"/>
    </source>
</evidence>
<feature type="domain" description="Fork-head" evidence="10">
    <location>
        <begin position="159"/>
        <end position="253"/>
    </location>
</feature>
<keyword evidence="4" id="KW-0805">Transcription regulation</keyword>
<dbReference type="Ensembl" id="ENSSFOT00015035872.2">
    <property type="protein sequence ID" value="ENSSFOP00015035485.2"/>
    <property type="gene ID" value="ENSSFOG00015022613.2"/>
</dbReference>
<evidence type="ECO:0000256" key="2">
    <source>
        <dbReference type="ARBA" id="ARBA00004496"/>
    </source>
</evidence>
<dbReference type="InterPro" id="IPR032068">
    <property type="entry name" value="FOXO_KIX-bd"/>
</dbReference>
<dbReference type="PRINTS" id="PR00053">
    <property type="entry name" value="FORKHEAD"/>
</dbReference>
<protein>
    <submittedName>
        <fullName evidence="11">Forkhead box O1 b</fullName>
    </submittedName>
</protein>
<evidence type="ECO:0000256" key="9">
    <source>
        <dbReference type="SAM" id="MobiDB-lite"/>
    </source>
</evidence>
<dbReference type="SUPFAM" id="SSF46785">
    <property type="entry name" value="Winged helix' DNA-binding domain"/>
    <property type="match status" value="1"/>
</dbReference>
<evidence type="ECO:0000259" key="10">
    <source>
        <dbReference type="PROSITE" id="PS50039"/>
    </source>
</evidence>
<dbReference type="GO" id="GO:0005634">
    <property type="term" value="C:nucleus"/>
    <property type="evidence" value="ECO:0007669"/>
    <property type="project" value="UniProtKB-SubCell"/>
</dbReference>
<dbReference type="FunFam" id="1.10.10.10:FF:000032">
    <property type="entry name" value="Forkhead box protein O4"/>
    <property type="match status" value="1"/>
</dbReference>
<dbReference type="GO" id="GO:0001945">
    <property type="term" value="P:lymph vessel development"/>
    <property type="evidence" value="ECO:0007669"/>
    <property type="project" value="UniProtKB-ARBA"/>
</dbReference>
<feature type="compositionally biased region" description="Pro residues" evidence="9">
    <location>
        <begin position="421"/>
        <end position="432"/>
    </location>
</feature>
<feature type="region of interest" description="Disordered" evidence="9">
    <location>
        <begin position="390"/>
        <end position="435"/>
    </location>
</feature>
<evidence type="ECO:0000313" key="11">
    <source>
        <dbReference type="Ensembl" id="ENSSFOP00015035485.2"/>
    </source>
</evidence>
<dbReference type="GO" id="GO:0000981">
    <property type="term" value="F:DNA-binding transcription factor activity, RNA polymerase II-specific"/>
    <property type="evidence" value="ECO:0007669"/>
    <property type="project" value="TreeGrafter"/>
</dbReference>
<reference evidence="11 12" key="1">
    <citation type="submission" date="2019-04" db="EMBL/GenBank/DDBJ databases">
        <authorList>
            <consortium name="Wellcome Sanger Institute Data Sharing"/>
        </authorList>
    </citation>
    <scope>NUCLEOTIDE SEQUENCE [LARGE SCALE GENOMIC DNA]</scope>
</reference>
<keyword evidence="5 8" id="KW-0238">DNA-binding</keyword>
<feature type="region of interest" description="Disordered" evidence="9">
    <location>
        <begin position="513"/>
        <end position="544"/>
    </location>
</feature>
<dbReference type="InterPro" id="IPR032067">
    <property type="entry name" value="FOXO-TAD"/>
</dbReference>
<reference evidence="11" key="2">
    <citation type="submission" date="2025-08" db="UniProtKB">
        <authorList>
            <consortium name="Ensembl"/>
        </authorList>
    </citation>
    <scope>IDENTIFICATION</scope>
</reference>
<dbReference type="InterPro" id="IPR047408">
    <property type="entry name" value="FH_FOXO1"/>
</dbReference>
<reference evidence="11" key="3">
    <citation type="submission" date="2025-09" db="UniProtKB">
        <authorList>
            <consortium name="Ensembl"/>
        </authorList>
    </citation>
    <scope>IDENTIFICATION</scope>
</reference>
<dbReference type="GO" id="GO:0000978">
    <property type="term" value="F:RNA polymerase II cis-regulatory region sequence-specific DNA binding"/>
    <property type="evidence" value="ECO:0007669"/>
    <property type="project" value="TreeGrafter"/>
</dbReference>
<accession>A0A8C9SGM8</accession>
<evidence type="ECO:0000256" key="5">
    <source>
        <dbReference type="ARBA" id="ARBA00023125"/>
    </source>
</evidence>
<keyword evidence="7 8" id="KW-0539">Nucleus</keyword>
<name>A0A8C9SGM8_SCLFO</name>
<dbReference type="AlphaFoldDB" id="A0A8C9SGM8"/>
<feature type="DNA-binding region" description="Fork-head" evidence="8">
    <location>
        <begin position="159"/>
        <end position="253"/>
    </location>
</feature>
<proteinExistence type="predicted"/>
<dbReference type="InterPro" id="IPR001766">
    <property type="entry name" value="Fork_head_dom"/>
</dbReference>
<keyword evidence="3" id="KW-0963">Cytoplasm</keyword>
<dbReference type="PROSITE" id="PS00658">
    <property type="entry name" value="FORK_HEAD_2"/>
    <property type="match status" value="1"/>
</dbReference>
<dbReference type="Gene3D" id="1.10.10.10">
    <property type="entry name" value="Winged helix-like DNA-binding domain superfamily/Winged helix DNA-binding domain"/>
    <property type="match status" value="1"/>
</dbReference>
<evidence type="ECO:0000256" key="6">
    <source>
        <dbReference type="ARBA" id="ARBA00023163"/>
    </source>
</evidence>
<evidence type="ECO:0000256" key="8">
    <source>
        <dbReference type="PROSITE-ProRule" id="PRU00089"/>
    </source>
</evidence>
<dbReference type="PROSITE" id="PS50039">
    <property type="entry name" value="FORK_HEAD_3"/>
    <property type="match status" value="1"/>
</dbReference>
<feature type="region of interest" description="Disordered" evidence="9">
    <location>
        <begin position="1"/>
        <end position="55"/>
    </location>
</feature>
<feature type="region of interest" description="Disordered" evidence="9">
    <location>
        <begin position="233"/>
        <end position="326"/>
    </location>
</feature>
<dbReference type="Pfam" id="PF00250">
    <property type="entry name" value="Forkhead"/>
    <property type="match status" value="1"/>
</dbReference>
<dbReference type="OrthoDB" id="5954824at2759"/>
<dbReference type="GO" id="GO:0005737">
    <property type="term" value="C:cytoplasm"/>
    <property type="evidence" value="ECO:0007669"/>
    <property type="project" value="UniProtKB-SubCell"/>
</dbReference>
<dbReference type="KEGG" id="sfm:108921676"/>
<evidence type="ECO:0000313" key="12">
    <source>
        <dbReference type="Proteomes" id="UP000694397"/>
    </source>
</evidence>
<evidence type="ECO:0000256" key="4">
    <source>
        <dbReference type="ARBA" id="ARBA00023015"/>
    </source>
</evidence>
<feature type="compositionally biased region" description="Low complexity" evidence="9">
    <location>
        <begin position="37"/>
        <end position="48"/>
    </location>
</feature>